<dbReference type="AlphaFoldDB" id="A0A0H2S764"/>
<name>A0A0H2S764_9AGAM</name>
<dbReference type="Proteomes" id="UP000053477">
    <property type="component" value="Unassembled WGS sequence"/>
</dbReference>
<proteinExistence type="predicted"/>
<gene>
    <name evidence="1" type="ORF">SCHPADRAFT_41523</name>
</gene>
<protein>
    <submittedName>
        <fullName evidence="1">Uncharacterized protein</fullName>
    </submittedName>
</protein>
<sequence length="154" mass="17645">MKIAALHAFFPLTLLYFKPKTCGNRVWATMTQTSYPFLSGQILTRLYLFLVAARHVDNFDKRFVHQLVLDNEGDNGTDYSRLLHRGLEISVAPFMAIRALITRSIIIESTGGYTSVSVNDLVRNSRSKRTHGRIKSLRNDFTVQFTCMKLTKDR</sequence>
<accession>A0A0H2S764</accession>
<organism evidence="1 2">
    <name type="scientific">Schizopora paradoxa</name>
    <dbReference type="NCBI Taxonomy" id="27342"/>
    <lineage>
        <taxon>Eukaryota</taxon>
        <taxon>Fungi</taxon>
        <taxon>Dikarya</taxon>
        <taxon>Basidiomycota</taxon>
        <taxon>Agaricomycotina</taxon>
        <taxon>Agaricomycetes</taxon>
        <taxon>Hymenochaetales</taxon>
        <taxon>Schizoporaceae</taxon>
        <taxon>Schizopora</taxon>
    </lineage>
</organism>
<dbReference type="InParanoid" id="A0A0H2S764"/>
<evidence type="ECO:0000313" key="1">
    <source>
        <dbReference type="EMBL" id="KLO19809.1"/>
    </source>
</evidence>
<dbReference type="EMBL" id="KQ085884">
    <property type="protein sequence ID" value="KLO19809.1"/>
    <property type="molecule type" value="Genomic_DNA"/>
</dbReference>
<evidence type="ECO:0000313" key="2">
    <source>
        <dbReference type="Proteomes" id="UP000053477"/>
    </source>
</evidence>
<keyword evidence="2" id="KW-1185">Reference proteome</keyword>
<reference evidence="1 2" key="1">
    <citation type="submission" date="2015-04" db="EMBL/GenBank/DDBJ databases">
        <title>Complete genome sequence of Schizopora paradoxa KUC8140, a cosmopolitan wood degrader in East Asia.</title>
        <authorList>
            <consortium name="DOE Joint Genome Institute"/>
            <person name="Min B."/>
            <person name="Park H."/>
            <person name="Jang Y."/>
            <person name="Kim J.-J."/>
            <person name="Kim K.H."/>
            <person name="Pangilinan J."/>
            <person name="Lipzen A."/>
            <person name="Riley R."/>
            <person name="Grigoriev I.V."/>
            <person name="Spatafora J.W."/>
            <person name="Choi I.-G."/>
        </authorList>
    </citation>
    <scope>NUCLEOTIDE SEQUENCE [LARGE SCALE GENOMIC DNA]</scope>
    <source>
        <strain evidence="1 2">KUC8140</strain>
    </source>
</reference>